<keyword evidence="4" id="KW-1185">Reference proteome</keyword>
<accession>A0A841BGB8</accession>
<evidence type="ECO:0000256" key="2">
    <source>
        <dbReference type="SAM" id="Phobius"/>
    </source>
</evidence>
<evidence type="ECO:0000256" key="1">
    <source>
        <dbReference type="SAM" id="MobiDB-lite"/>
    </source>
</evidence>
<reference evidence="3 4" key="1">
    <citation type="submission" date="2020-08" db="EMBL/GenBank/DDBJ databases">
        <title>Sequencing the genomes of 1000 actinobacteria strains.</title>
        <authorList>
            <person name="Klenk H.-P."/>
        </authorList>
    </citation>
    <scope>NUCLEOTIDE SEQUENCE [LARGE SCALE GENOMIC DNA]</scope>
    <source>
        <strain evidence="3 4">DSM 45362</strain>
    </source>
</reference>
<dbReference type="PANTHER" id="PTHR14136:SF17">
    <property type="entry name" value="BTB_POZ DOMAIN-CONTAINING PROTEIN KCTD9"/>
    <property type="match status" value="1"/>
</dbReference>
<feature type="transmembrane region" description="Helical" evidence="2">
    <location>
        <begin position="7"/>
        <end position="27"/>
    </location>
</feature>
<feature type="region of interest" description="Disordered" evidence="1">
    <location>
        <begin position="146"/>
        <end position="172"/>
    </location>
</feature>
<dbReference type="RefSeq" id="WP_184830643.1">
    <property type="nucleotide sequence ID" value="NZ_JACHMN010000001.1"/>
</dbReference>
<comment type="caution">
    <text evidence="3">The sequence shown here is derived from an EMBL/GenBank/DDBJ whole genome shotgun (WGS) entry which is preliminary data.</text>
</comment>
<proteinExistence type="predicted"/>
<name>A0A841BGB8_9ACTN</name>
<dbReference type="PANTHER" id="PTHR14136">
    <property type="entry name" value="BTB_POZ DOMAIN-CONTAINING PROTEIN KCTD9"/>
    <property type="match status" value="1"/>
</dbReference>
<keyword evidence="2" id="KW-0472">Membrane</keyword>
<feature type="transmembrane region" description="Helical" evidence="2">
    <location>
        <begin position="55"/>
        <end position="78"/>
    </location>
</feature>
<keyword evidence="2" id="KW-1133">Transmembrane helix</keyword>
<dbReference type="SUPFAM" id="SSF141571">
    <property type="entry name" value="Pentapeptide repeat-like"/>
    <property type="match status" value="1"/>
</dbReference>
<protein>
    <recommendedName>
        <fullName evidence="5">Pentapeptide repeat-containing protein</fullName>
    </recommendedName>
</protein>
<dbReference type="AlphaFoldDB" id="A0A841BGB8"/>
<dbReference type="InterPro" id="IPR001646">
    <property type="entry name" value="5peptide_repeat"/>
</dbReference>
<keyword evidence="2" id="KW-0812">Transmembrane</keyword>
<evidence type="ECO:0000313" key="4">
    <source>
        <dbReference type="Proteomes" id="UP000587527"/>
    </source>
</evidence>
<evidence type="ECO:0008006" key="5">
    <source>
        <dbReference type="Google" id="ProtNLM"/>
    </source>
</evidence>
<dbReference type="Proteomes" id="UP000587527">
    <property type="component" value="Unassembled WGS sequence"/>
</dbReference>
<dbReference type="InterPro" id="IPR051082">
    <property type="entry name" value="Pentapeptide-BTB/POZ_domain"/>
</dbReference>
<dbReference type="Gene3D" id="2.160.20.80">
    <property type="entry name" value="E3 ubiquitin-protein ligase SopA"/>
    <property type="match status" value="2"/>
</dbReference>
<dbReference type="EMBL" id="JACHMN010000001">
    <property type="protein sequence ID" value="MBB5866675.1"/>
    <property type="molecule type" value="Genomic_DNA"/>
</dbReference>
<gene>
    <name evidence="3" type="ORF">F4553_000054</name>
</gene>
<dbReference type="Pfam" id="PF00805">
    <property type="entry name" value="Pentapeptide"/>
    <property type="match status" value="2"/>
</dbReference>
<sequence length="365" mass="39376">MRVTRTAVLAIGSVFVLGVYGVLVWNAPRIVVGSSRLRAITDAGQRATVEYNARVLMVSLAGAVVVVVGLAFTARTYALNQRGQTLLRRGQANERFSRALERLGSPELYVRIGGVHALEHLQADDPDHHTNTQQVLIAFIRERTPRTRTHTSPQPGRWMHPPTPHKSEPEALPVEPDADVQAALTLVTRASTQTSVRTDFQRLHLGGADLYRAHLYRAHLMGADLMGADLGGANLGDANLRGANLRRANLLGANLGRADLTGADLRRANLLGSELSHANLTGADLRGTHLIGVELSSANLRSANLHGANLSRAVLSRTNLTGADLRGADLNGADLNGADLSRVIFDDSTRWPSGYPVPPRRPQTF</sequence>
<evidence type="ECO:0000313" key="3">
    <source>
        <dbReference type="EMBL" id="MBB5866675.1"/>
    </source>
</evidence>
<organism evidence="3 4">
    <name type="scientific">Allocatelliglobosispora scoriae</name>
    <dbReference type="NCBI Taxonomy" id="643052"/>
    <lineage>
        <taxon>Bacteria</taxon>
        <taxon>Bacillati</taxon>
        <taxon>Actinomycetota</taxon>
        <taxon>Actinomycetes</taxon>
        <taxon>Micromonosporales</taxon>
        <taxon>Micromonosporaceae</taxon>
        <taxon>Allocatelliglobosispora</taxon>
    </lineage>
</organism>